<sequence length="284" mass="32844">DELVITFIKKFKILSPQQEKLPIAIDESQMAIRMYDKPFFYDGPLQPFFLSYFGQSSFLVQGSYVLYYQEQFLEHALSDTSSMFQKERSIKQSAIVVDEKFLPDLVQNILGKLGFDENDVASWSEPIEHINLYPELQDIYIYGRNIPKFVQNKIQSVNPEKILGGNIKDKFGDRKRFLYCGINSHNINAILIYELIFRSSLRNEFGLGLYTTLNLDYAISYTGRNDILEGLISSNKDLIRECHDPIFSEVEQVVGRTELAVKAFEIVYLPSYISFKIMKDISNT</sequence>
<accession>A0A9N9E332</accession>
<dbReference type="AlphaFoldDB" id="A0A9N9E332"/>
<gene>
    <name evidence="1" type="ORF">FMOSSE_LOCUS12042</name>
</gene>
<keyword evidence="2" id="KW-1185">Reference proteome</keyword>
<reference evidence="1" key="1">
    <citation type="submission" date="2021-06" db="EMBL/GenBank/DDBJ databases">
        <authorList>
            <person name="Kallberg Y."/>
            <person name="Tangrot J."/>
            <person name="Rosling A."/>
        </authorList>
    </citation>
    <scope>NUCLEOTIDE SEQUENCE</scope>
    <source>
        <strain evidence="1">87-6 pot B 2015</strain>
    </source>
</reference>
<dbReference type="Proteomes" id="UP000789375">
    <property type="component" value="Unassembled WGS sequence"/>
</dbReference>
<name>A0A9N9E332_FUNMO</name>
<protein>
    <submittedName>
        <fullName evidence="1">13653_t:CDS:1</fullName>
    </submittedName>
</protein>
<comment type="caution">
    <text evidence="1">The sequence shown here is derived from an EMBL/GenBank/DDBJ whole genome shotgun (WGS) entry which is preliminary data.</text>
</comment>
<evidence type="ECO:0000313" key="2">
    <source>
        <dbReference type="Proteomes" id="UP000789375"/>
    </source>
</evidence>
<organism evidence="1 2">
    <name type="scientific">Funneliformis mosseae</name>
    <name type="common">Endomycorrhizal fungus</name>
    <name type="synonym">Glomus mosseae</name>
    <dbReference type="NCBI Taxonomy" id="27381"/>
    <lineage>
        <taxon>Eukaryota</taxon>
        <taxon>Fungi</taxon>
        <taxon>Fungi incertae sedis</taxon>
        <taxon>Mucoromycota</taxon>
        <taxon>Glomeromycotina</taxon>
        <taxon>Glomeromycetes</taxon>
        <taxon>Glomerales</taxon>
        <taxon>Glomeraceae</taxon>
        <taxon>Funneliformis</taxon>
    </lineage>
</organism>
<evidence type="ECO:0000313" key="1">
    <source>
        <dbReference type="EMBL" id="CAG8663124.1"/>
    </source>
</evidence>
<proteinExistence type="predicted"/>
<feature type="non-terminal residue" evidence="1">
    <location>
        <position position="1"/>
    </location>
</feature>
<dbReference type="EMBL" id="CAJVPP010005310">
    <property type="protein sequence ID" value="CAG8663124.1"/>
    <property type="molecule type" value="Genomic_DNA"/>
</dbReference>